<dbReference type="AlphaFoldDB" id="A0ABD3NVZ4"/>
<evidence type="ECO:0000313" key="3">
    <source>
        <dbReference type="Proteomes" id="UP001516023"/>
    </source>
</evidence>
<evidence type="ECO:0000256" key="1">
    <source>
        <dbReference type="SAM" id="MobiDB-lite"/>
    </source>
</evidence>
<feature type="region of interest" description="Disordered" evidence="1">
    <location>
        <begin position="1"/>
        <end position="30"/>
    </location>
</feature>
<sequence>MSFFDKSTSICKTSPVTPRSASSSWGPRHAVSDMPAKNSLIIPPSTLIVTVNTVAASTIRLRLFKVQPHKVQIPIIITK</sequence>
<gene>
    <name evidence="2" type="ORF">HJC23_001482</name>
</gene>
<reference evidence="2 3" key="1">
    <citation type="journal article" date="2020" name="G3 (Bethesda)">
        <title>Improved Reference Genome for Cyclotella cryptica CCMP332, a Model for Cell Wall Morphogenesis, Salinity Adaptation, and Lipid Production in Diatoms (Bacillariophyta).</title>
        <authorList>
            <person name="Roberts W.R."/>
            <person name="Downey K.M."/>
            <person name="Ruck E.C."/>
            <person name="Traller J.C."/>
            <person name="Alverson A.J."/>
        </authorList>
    </citation>
    <scope>NUCLEOTIDE SEQUENCE [LARGE SCALE GENOMIC DNA]</scope>
    <source>
        <strain evidence="2 3">CCMP332</strain>
    </source>
</reference>
<protein>
    <submittedName>
        <fullName evidence="2">Uncharacterized protein</fullName>
    </submittedName>
</protein>
<name>A0ABD3NVZ4_9STRA</name>
<keyword evidence="3" id="KW-1185">Reference proteome</keyword>
<organism evidence="2 3">
    <name type="scientific">Cyclotella cryptica</name>
    <dbReference type="NCBI Taxonomy" id="29204"/>
    <lineage>
        <taxon>Eukaryota</taxon>
        <taxon>Sar</taxon>
        <taxon>Stramenopiles</taxon>
        <taxon>Ochrophyta</taxon>
        <taxon>Bacillariophyta</taxon>
        <taxon>Coscinodiscophyceae</taxon>
        <taxon>Thalassiosirophycidae</taxon>
        <taxon>Stephanodiscales</taxon>
        <taxon>Stephanodiscaceae</taxon>
        <taxon>Cyclotella</taxon>
    </lineage>
</organism>
<feature type="compositionally biased region" description="Polar residues" evidence="1">
    <location>
        <begin position="1"/>
        <end position="25"/>
    </location>
</feature>
<comment type="caution">
    <text evidence="2">The sequence shown here is derived from an EMBL/GenBank/DDBJ whole genome shotgun (WGS) entry which is preliminary data.</text>
</comment>
<dbReference type="Proteomes" id="UP001516023">
    <property type="component" value="Unassembled WGS sequence"/>
</dbReference>
<dbReference type="EMBL" id="JABMIG020000371">
    <property type="protein sequence ID" value="KAL3779892.1"/>
    <property type="molecule type" value="Genomic_DNA"/>
</dbReference>
<proteinExistence type="predicted"/>
<evidence type="ECO:0000313" key="2">
    <source>
        <dbReference type="EMBL" id="KAL3779892.1"/>
    </source>
</evidence>
<accession>A0ABD3NVZ4</accession>